<organism evidence="1">
    <name type="scientific">bioreactor metagenome</name>
    <dbReference type="NCBI Taxonomy" id="1076179"/>
    <lineage>
        <taxon>unclassified sequences</taxon>
        <taxon>metagenomes</taxon>
        <taxon>ecological metagenomes</taxon>
    </lineage>
</organism>
<dbReference type="EMBL" id="VSSQ01030950">
    <property type="protein sequence ID" value="MPM81657.1"/>
    <property type="molecule type" value="Genomic_DNA"/>
</dbReference>
<comment type="caution">
    <text evidence="1">The sequence shown here is derived from an EMBL/GenBank/DDBJ whole genome shotgun (WGS) entry which is preliminary data.</text>
</comment>
<proteinExistence type="predicted"/>
<protein>
    <submittedName>
        <fullName evidence="1">Uncharacterized protein</fullName>
    </submittedName>
</protein>
<accession>A0A645CXN0</accession>
<reference evidence="1" key="1">
    <citation type="submission" date="2019-08" db="EMBL/GenBank/DDBJ databases">
        <authorList>
            <person name="Kucharzyk K."/>
            <person name="Murdoch R.W."/>
            <person name="Higgins S."/>
            <person name="Loffler F."/>
        </authorList>
    </citation>
    <scope>NUCLEOTIDE SEQUENCE</scope>
</reference>
<dbReference type="Gene3D" id="3.40.50.720">
    <property type="entry name" value="NAD(P)-binding Rossmann-like Domain"/>
    <property type="match status" value="1"/>
</dbReference>
<evidence type="ECO:0000313" key="1">
    <source>
        <dbReference type="EMBL" id="MPM81657.1"/>
    </source>
</evidence>
<gene>
    <name evidence="1" type="ORF">SDC9_128714</name>
</gene>
<name>A0A645CXN0_9ZZZZ</name>
<sequence>MRLGRLVGRSTDGVFQKNPENNAFWGLVRGMSCLDKIASELNNMQMEMTAVDECAKAAVMLMNEQSGTVFHLFNPHTLAVRDILTDLNINEEETDRLTFERHIRQKTSDGYGARLSLLLSEYERYVLVPQNAVPVCNFTQERLKKLGFEWKLPKPSCLLKMFIM</sequence>
<dbReference type="AlphaFoldDB" id="A0A645CXN0"/>